<protein>
    <submittedName>
        <fullName evidence="1">Uncharacterized protein</fullName>
    </submittedName>
</protein>
<proteinExistence type="predicted"/>
<accession>A0A095Y290</accession>
<evidence type="ECO:0000313" key="2">
    <source>
        <dbReference type="Proteomes" id="UP000029548"/>
    </source>
</evidence>
<comment type="caution">
    <text evidence="1">The sequence shown here is derived from an EMBL/GenBank/DDBJ whole genome shotgun (WGS) entry which is preliminary data.</text>
</comment>
<evidence type="ECO:0000313" key="1">
    <source>
        <dbReference type="EMBL" id="KGF16570.1"/>
    </source>
</evidence>
<dbReference type="EMBL" id="JRNE01000053">
    <property type="protein sequence ID" value="KGF16570.1"/>
    <property type="molecule type" value="Genomic_DNA"/>
</dbReference>
<sequence length="97" mass="10471">MEDTGMTVSPAALREVGERLAVQGHRVRGLGFLLDDDAEMTGSRTWGELMHGLLLWRQELAVEGGAVEDLGLNAEAIATCVEDCDEVNWGALCPTSR</sequence>
<reference evidence="1 2" key="1">
    <citation type="submission" date="2014-07" db="EMBL/GenBank/DDBJ databases">
        <authorList>
            <person name="McCorrison J."/>
            <person name="Sanka R."/>
            <person name="Torralba M."/>
            <person name="Gillis M."/>
            <person name="Haft D.H."/>
            <person name="Methe B."/>
            <person name="Sutton G."/>
            <person name="Nelson K.E."/>
        </authorList>
    </citation>
    <scope>NUCLEOTIDE SEQUENCE [LARGE SCALE GENOMIC DNA]</scope>
    <source>
        <strain evidence="1 2">DNF00450</strain>
    </source>
</reference>
<organism evidence="1 2">
    <name type="scientific">Corynebacterium freneyi DNF00450</name>
    <dbReference type="NCBI Taxonomy" id="1287475"/>
    <lineage>
        <taxon>Bacteria</taxon>
        <taxon>Bacillati</taxon>
        <taxon>Actinomycetota</taxon>
        <taxon>Actinomycetes</taxon>
        <taxon>Mycobacteriales</taxon>
        <taxon>Corynebacteriaceae</taxon>
        <taxon>Corynebacterium</taxon>
    </lineage>
</organism>
<dbReference type="AlphaFoldDB" id="A0A095Y290"/>
<name>A0A095Y290_9CORY</name>
<dbReference type="RefSeq" id="WP_035122350.1">
    <property type="nucleotide sequence ID" value="NZ_JRNE01000053.1"/>
</dbReference>
<dbReference type="Proteomes" id="UP000029548">
    <property type="component" value="Unassembled WGS sequence"/>
</dbReference>
<gene>
    <name evidence="1" type="ORF">HMPREF1650_07520</name>
</gene>